<evidence type="ECO:0000256" key="1">
    <source>
        <dbReference type="ARBA" id="ARBA00022536"/>
    </source>
</evidence>
<proteinExistence type="predicted"/>
<sequence length="583" mass="64127">MYIQSWVLAALCVIVRTVDSDSTTHSTTTTTTSSTTKIPPVVHCVSGPGNKCFFIGTNDECDPCANDPCGPDLRCSLKQNSCQPQCFCKKRTQHFIFGSCMSICTPNPCNDQKCQETETLSEGYRCICDADWDGKFCEKWKNYCLEPKPTNCPKGPHDCQMKAPGDYECECTTGFFHNQANNSCDKIGQLLEVKLKFTGVYYHELLNNISSPYFQNTTLEINETLSDIFGDDLLGLAYNNFTEGSLIANFNVSLKVQGFPEDNVNRFERYIVDCRSRDWKENGSRLCFRSLGVPFILFDGIHSNDLRCSGIFCPPRTRCIPLDNESQRVSCVCERGYRSIGTTSDQYGDVIEKCQDIDECTSNEGSPCPFDEVCKNHDGGYNCISTPCAKNPCPGNAVCVSDSVGFYKCECSWIYSASGCTSAWPLVVLIVAIFLLISTTVLIISLILCCVPELEDETAQADNLRGGELASALSSSSLENAINRSNGGSPSSPSSSAEVNLAPADPRSTEPSRNPRGRSPLLKHVNKAKTTMGDEGVREERNQLARQDASVSAMIRRSPLGSRPTSALRSSLLQLHELKEESS</sequence>
<keyword evidence="2 10" id="KW-0732">Signal</keyword>
<evidence type="ECO:0000313" key="12">
    <source>
        <dbReference type="Proteomes" id="UP000887575"/>
    </source>
</evidence>
<feature type="chain" id="PRO_5042153655" description="EGF-like domain-containing protein" evidence="10">
    <location>
        <begin position="21"/>
        <end position="583"/>
    </location>
</feature>
<reference evidence="13" key="1">
    <citation type="submission" date="2024-02" db="UniProtKB">
        <authorList>
            <consortium name="WormBaseParasite"/>
        </authorList>
    </citation>
    <scope>IDENTIFICATION</scope>
</reference>
<dbReference type="AlphaFoldDB" id="A0AAF3E8W2"/>
<keyword evidence="5 7" id="KW-1015">Disulfide bond</keyword>
<dbReference type="InterPro" id="IPR018097">
    <property type="entry name" value="EGF_Ca-bd_CS"/>
</dbReference>
<dbReference type="PROSITE" id="PS50026">
    <property type="entry name" value="EGF_3"/>
    <property type="match status" value="2"/>
</dbReference>
<evidence type="ECO:0000313" key="13">
    <source>
        <dbReference type="WBParaSite" id="MBELARI_LOCUS10353"/>
    </source>
</evidence>
<evidence type="ECO:0000256" key="10">
    <source>
        <dbReference type="SAM" id="SignalP"/>
    </source>
</evidence>
<evidence type="ECO:0000256" key="2">
    <source>
        <dbReference type="ARBA" id="ARBA00022729"/>
    </source>
</evidence>
<keyword evidence="12" id="KW-1185">Reference proteome</keyword>
<evidence type="ECO:0000256" key="3">
    <source>
        <dbReference type="ARBA" id="ARBA00022737"/>
    </source>
</evidence>
<keyword evidence="4" id="KW-0106">Calcium</keyword>
<dbReference type="PANTHER" id="PTHR24039">
    <property type="entry name" value="FIBRILLIN-RELATED"/>
    <property type="match status" value="1"/>
</dbReference>
<dbReference type="InterPro" id="IPR000742">
    <property type="entry name" value="EGF"/>
</dbReference>
<feature type="signal peptide" evidence="10">
    <location>
        <begin position="1"/>
        <end position="20"/>
    </location>
</feature>
<feature type="transmembrane region" description="Helical" evidence="9">
    <location>
        <begin position="424"/>
        <end position="451"/>
    </location>
</feature>
<keyword evidence="9" id="KW-0472">Membrane</keyword>
<dbReference type="PROSITE" id="PS01187">
    <property type="entry name" value="EGF_CA"/>
    <property type="match status" value="1"/>
</dbReference>
<dbReference type="SMART" id="SM00181">
    <property type="entry name" value="EGF"/>
    <property type="match status" value="5"/>
</dbReference>
<keyword evidence="3" id="KW-0677">Repeat</keyword>
<dbReference type="Gene3D" id="2.10.25.10">
    <property type="entry name" value="Laminin"/>
    <property type="match status" value="2"/>
</dbReference>
<evidence type="ECO:0000256" key="9">
    <source>
        <dbReference type="SAM" id="Phobius"/>
    </source>
</evidence>
<dbReference type="Pfam" id="PF00008">
    <property type="entry name" value="EGF"/>
    <property type="match status" value="1"/>
</dbReference>
<dbReference type="GO" id="GO:0005509">
    <property type="term" value="F:calcium ion binding"/>
    <property type="evidence" value="ECO:0007669"/>
    <property type="project" value="InterPro"/>
</dbReference>
<feature type="region of interest" description="Disordered" evidence="8">
    <location>
        <begin position="480"/>
        <end position="568"/>
    </location>
</feature>
<evidence type="ECO:0000256" key="4">
    <source>
        <dbReference type="ARBA" id="ARBA00022837"/>
    </source>
</evidence>
<evidence type="ECO:0000256" key="6">
    <source>
        <dbReference type="ARBA" id="ARBA00023180"/>
    </source>
</evidence>
<dbReference type="WBParaSite" id="MBELARI_LOCUS10353">
    <property type="protein sequence ID" value="MBELARI_LOCUS10353"/>
    <property type="gene ID" value="MBELARI_LOCUS10353"/>
</dbReference>
<keyword evidence="1 7" id="KW-0245">EGF-like domain</keyword>
<comment type="caution">
    <text evidence="7">Lacks conserved residue(s) required for the propagation of feature annotation.</text>
</comment>
<dbReference type="PROSITE" id="PS00022">
    <property type="entry name" value="EGF_1"/>
    <property type="match status" value="1"/>
</dbReference>
<evidence type="ECO:0000256" key="5">
    <source>
        <dbReference type="ARBA" id="ARBA00023157"/>
    </source>
</evidence>
<dbReference type="PANTHER" id="PTHR24039:SF28">
    <property type="entry name" value="EGF-LIKE DOMAIN-CONTAINING PROTEIN"/>
    <property type="match status" value="1"/>
</dbReference>
<feature type="disulfide bond" evidence="7">
    <location>
        <begin position="411"/>
        <end position="420"/>
    </location>
</feature>
<organism evidence="12 13">
    <name type="scientific">Mesorhabditis belari</name>
    <dbReference type="NCBI Taxonomy" id="2138241"/>
    <lineage>
        <taxon>Eukaryota</taxon>
        <taxon>Metazoa</taxon>
        <taxon>Ecdysozoa</taxon>
        <taxon>Nematoda</taxon>
        <taxon>Chromadorea</taxon>
        <taxon>Rhabditida</taxon>
        <taxon>Rhabditina</taxon>
        <taxon>Rhabditomorpha</taxon>
        <taxon>Rhabditoidea</taxon>
        <taxon>Rhabditidae</taxon>
        <taxon>Mesorhabditinae</taxon>
        <taxon>Mesorhabditis</taxon>
    </lineage>
</organism>
<accession>A0AAF3E8W2</accession>
<keyword evidence="9" id="KW-1133">Transmembrane helix</keyword>
<evidence type="ECO:0000256" key="7">
    <source>
        <dbReference type="PROSITE-ProRule" id="PRU00076"/>
    </source>
</evidence>
<name>A0AAF3E8W2_9BILA</name>
<keyword evidence="9" id="KW-0812">Transmembrane</keyword>
<feature type="disulfide bond" evidence="7">
    <location>
        <begin position="128"/>
        <end position="137"/>
    </location>
</feature>
<feature type="domain" description="EGF-like" evidence="11">
    <location>
        <begin position="384"/>
        <end position="421"/>
    </location>
</feature>
<feature type="compositionally biased region" description="Low complexity" evidence="8">
    <location>
        <begin position="485"/>
        <end position="496"/>
    </location>
</feature>
<protein>
    <recommendedName>
        <fullName evidence="11">EGF-like domain-containing protein</fullName>
    </recommendedName>
</protein>
<evidence type="ECO:0000259" key="11">
    <source>
        <dbReference type="PROSITE" id="PS50026"/>
    </source>
</evidence>
<keyword evidence="6" id="KW-0325">Glycoprotein</keyword>
<feature type="domain" description="EGF-like" evidence="11">
    <location>
        <begin position="105"/>
        <end position="138"/>
    </location>
</feature>
<evidence type="ECO:0000256" key="8">
    <source>
        <dbReference type="SAM" id="MobiDB-lite"/>
    </source>
</evidence>
<dbReference type="Proteomes" id="UP000887575">
    <property type="component" value="Unassembled WGS sequence"/>
</dbReference>